<dbReference type="InterPro" id="IPR018378">
    <property type="entry name" value="C-type_lectin_CS"/>
</dbReference>
<keyword evidence="2" id="KW-0472">Membrane</keyword>
<dbReference type="Proteomes" id="UP000008672">
    <property type="component" value="Unassembled WGS sequence"/>
</dbReference>
<evidence type="ECO:0000259" key="3">
    <source>
        <dbReference type="PROSITE" id="PS50041"/>
    </source>
</evidence>
<evidence type="ECO:0000313" key="4">
    <source>
        <dbReference type="Ensembl" id="ENSLACP00000007873.1"/>
    </source>
</evidence>
<dbReference type="PROSITE" id="PS50041">
    <property type="entry name" value="C_TYPE_LECTIN_2"/>
    <property type="match status" value="3"/>
</dbReference>
<dbReference type="Ensembl" id="ENSLACT00000007939.1">
    <property type="protein sequence ID" value="ENSLACP00000007873.1"/>
    <property type="gene ID" value="ENSLACG00000006970.1"/>
</dbReference>
<protein>
    <recommendedName>
        <fullName evidence="3">C-type lectin domain-containing protein</fullName>
    </recommendedName>
</protein>
<feature type="domain" description="C-type lectin" evidence="3">
    <location>
        <begin position="258"/>
        <end position="338"/>
    </location>
</feature>
<dbReference type="OMA" id="FEAWNEC"/>
<name>H3AE02_LATCH</name>
<feature type="transmembrane region" description="Helical" evidence="2">
    <location>
        <begin position="6"/>
        <end position="28"/>
    </location>
</feature>
<keyword evidence="1" id="KW-1015">Disulfide bond</keyword>
<dbReference type="EMBL" id="AFYH01227937">
    <property type="status" value="NOT_ANNOTATED_CDS"/>
    <property type="molecule type" value="Genomic_DNA"/>
</dbReference>
<reference evidence="4" key="2">
    <citation type="submission" date="2025-08" db="UniProtKB">
        <authorList>
            <consortium name="Ensembl"/>
        </authorList>
    </citation>
    <scope>IDENTIFICATION</scope>
</reference>
<dbReference type="CDD" id="cd00037">
    <property type="entry name" value="CLECT"/>
    <property type="match status" value="3"/>
</dbReference>
<dbReference type="HOGENOM" id="CLU_061186_0_0_1"/>
<accession>H3AE02</accession>
<keyword evidence="5" id="KW-1185">Reference proteome</keyword>
<proteinExistence type="predicted"/>
<dbReference type="Gene3D" id="3.10.100.10">
    <property type="entry name" value="Mannose-Binding Protein A, subunit A"/>
    <property type="match status" value="3"/>
</dbReference>
<reference evidence="5" key="1">
    <citation type="submission" date="2011-08" db="EMBL/GenBank/DDBJ databases">
        <title>The draft genome of Latimeria chalumnae.</title>
        <authorList>
            <person name="Di Palma F."/>
            <person name="Alfoldi J."/>
            <person name="Johnson J."/>
            <person name="Berlin A."/>
            <person name="Gnerre S."/>
            <person name="Jaffe D."/>
            <person name="MacCallum I."/>
            <person name="Young S."/>
            <person name="Walker B.J."/>
            <person name="Lander E."/>
            <person name="Lindblad-Toh K."/>
        </authorList>
    </citation>
    <scope>NUCLEOTIDE SEQUENCE [LARGE SCALE GENOMIC DNA]</scope>
    <source>
        <strain evidence="5">Wild caught</strain>
    </source>
</reference>
<dbReference type="eggNOG" id="KOG4297">
    <property type="taxonomic scope" value="Eukaryota"/>
</dbReference>
<dbReference type="InterPro" id="IPR016187">
    <property type="entry name" value="CTDL_fold"/>
</dbReference>
<feature type="domain" description="C-type lectin" evidence="3">
    <location>
        <begin position="25"/>
        <end position="126"/>
    </location>
</feature>
<organism evidence="4 5">
    <name type="scientific">Latimeria chalumnae</name>
    <name type="common">Coelacanth</name>
    <dbReference type="NCBI Taxonomy" id="7897"/>
    <lineage>
        <taxon>Eukaryota</taxon>
        <taxon>Metazoa</taxon>
        <taxon>Chordata</taxon>
        <taxon>Craniata</taxon>
        <taxon>Vertebrata</taxon>
        <taxon>Euteleostomi</taxon>
        <taxon>Coelacanthiformes</taxon>
        <taxon>Coelacanthidae</taxon>
        <taxon>Latimeria</taxon>
    </lineage>
</organism>
<evidence type="ECO:0000313" key="5">
    <source>
        <dbReference type="Proteomes" id="UP000008672"/>
    </source>
</evidence>
<evidence type="ECO:0000256" key="2">
    <source>
        <dbReference type="SAM" id="Phobius"/>
    </source>
</evidence>
<dbReference type="SMART" id="SM00034">
    <property type="entry name" value="CLECT"/>
    <property type="match status" value="2"/>
</dbReference>
<dbReference type="STRING" id="7897.ENSLACP00000007873"/>
<evidence type="ECO:0000256" key="1">
    <source>
        <dbReference type="ARBA" id="ARBA00023157"/>
    </source>
</evidence>
<reference evidence="4" key="3">
    <citation type="submission" date="2025-09" db="UniProtKB">
        <authorList>
            <consortium name="Ensembl"/>
        </authorList>
    </citation>
    <scope>IDENTIFICATION</scope>
</reference>
<dbReference type="GeneTree" id="ENSGT01150000286973"/>
<dbReference type="InterPro" id="IPR016186">
    <property type="entry name" value="C-type_lectin-like/link_sf"/>
</dbReference>
<dbReference type="Pfam" id="PF00059">
    <property type="entry name" value="Lectin_C"/>
    <property type="match status" value="3"/>
</dbReference>
<dbReference type="InterPro" id="IPR001304">
    <property type="entry name" value="C-type_lectin-like"/>
</dbReference>
<keyword evidence="2" id="KW-1133">Transmembrane helix</keyword>
<dbReference type="PROSITE" id="PS00615">
    <property type="entry name" value="C_TYPE_LECTIN_1"/>
    <property type="match status" value="1"/>
</dbReference>
<dbReference type="InParanoid" id="H3AE02"/>
<dbReference type="AlphaFoldDB" id="H3AE02"/>
<dbReference type="PANTHER" id="PTHR45784">
    <property type="entry name" value="C-TYPE LECTIN DOMAIN FAMILY 20 MEMBER A-RELATED"/>
    <property type="match status" value="1"/>
</dbReference>
<dbReference type="SUPFAM" id="SSF56436">
    <property type="entry name" value="C-type lectin-like"/>
    <property type="match status" value="3"/>
</dbReference>
<sequence length="338" mass="39489">KQSSYLIYLLFAVATVIAMDMVTEYVLVESTLTWPDAQSYCRTHHKDLVSTHSKEEVKRILEKYGEAKRSFLWIGLQENASKVQWLWSSGEPVNFTNWGSGQPNSGKSEQCVLMYPSGEQHDYPCNDASNKYNYLCFSGSRSSGDLKYHYIQEKKTWFEAQDTCRERYTDLVSITSQQELWDITNITGGAVVWIGLYQNPWQWSNGDKSSFQYWDTSEPNDKANEVCVGMHYECLTDNSSENGKWNDTNCNTKQFFLCYEEKLNLTLVKETKTWREAFIYCRANHTDLVRITGPEIQKQVAKMVNASAENRVWIGLHRERFSGYWFWMNEEVLNYSNW</sequence>
<keyword evidence="2" id="KW-0812">Transmembrane</keyword>
<dbReference type="PANTHER" id="PTHR45784:SF3">
    <property type="entry name" value="C-TYPE LECTIN DOMAIN FAMILY 4 MEMBER K-LIKE-RELATED"/>
    <property type="match status" value="1"/>
</dbReference>
<feature type="domain" description="C-type lectin" evidence="3">
    <location>
        <begin position="148"/>
        <end position="259"/>
    </location>
</feature>